<comment type="caution">
    <text evidence="4">The sequence shown here is derived from an EMBL/GenBank/DDBJ whole genome shotgun (WGS) entry which is preliminary data.</text>
</comment>
<dbReference type="InterPro" id="IPR018247">
    <property type="entry name" value="EF_Hand_1_Ca_BS"/>
</dbReference>
<feature type="signal peptide" evidence="2">
    <location>
        <begin position="1"/>
        <end position="20"/>
    </location>
</feature>
<proteinExistence type="predicted"/>
<dbReference type="InterPro" id="IPR011992">
    <property type="entry name" value="EF-hand-dom_pair"/>
</dbReference>
<keyword evidence="2" id="KW-0732">Signal</keyword>
<accession>A0A4Z1NL60</accession>
<reference evidence="4 5" key="1">
    <citation type="submission" date="2019-04" db="EMBL/GenBank/DDBJ databases">
        <title>High contiguity whole genome sequence and gene annotation resource for two Venturia nashicola isolates.</title>
        <authorList>
            <person name="Prokchorchik M."/>
            <person name="Won K."/>
            <person name="Lee Y."/>
            <person name="Choi E.D."/>
            <person name="Segonzac C."/>
            <person name="Sohn K.H."/>
        </authorList>
    </citation>
    <scope>NUCLEOTIDE SEQUENCE [LARGE SCALE GENOMIC DNA]</scope>
    <source>
        <strain evidence="4 5">PRI2</strain>
    </source>
</reference>
<dbReference type="PROSITE" id="PS50222">
    <property type="entry name" value="EF_HAND_2"/>
    <property type="match status" value="1"/>
</dbReference>
<evidence type="ECO:0000256" key="2">
    <source>
        <dbReference type="SAM" id="SignalP"/>
    </source>
</evidence>
<dbReference type="AlphaFoldDB" id="A0A4Z1NL60"/>
<dbReference type="PROSITE" id="PS00018">
    <property type="entry name" value="EF_HAND_1"/>
    <property type="match status" value="1"/>
</dbReference>
<dbReference type="GO" id="GO:0005509">
    <property type="term" value="F:calcium ion binding"/>
    <property type="evidence" value="ECO:0007669"/>
    <property type="project" value="InterPro"/>
</dbReference>
<keyword evidence="5" id="KW-1185">Reference proteome</keyword>
<keyword evidence="1" id="KW-0106">Calcium</keyword>
<dbReference type="InterPro" id="IPR002048">
    <property type="entry name" value="EF_hand_dom"/>
</dbReference>
<gene>
    <name evidence="4" type="ORF">E6O75_ATG11364</name>
</gene>
<protein>
    <recommendedName>
        <fullName evidence="3">EF-hand domain-containing protein</fullName>
    </recommendedName>
</protein>
<evidence type="ECO:0000256" key="1">
    <source>
        <dbReference type="ARBA" id="ARBA00022837"/>
    </source>
</evidence>
<dbReference type="SUPFAM" id="SSF47473">
    <property type="entry name" value="EF-hand"/>
    <property type="match status" value="1"/>
</dbReference>
<feature type="domain" description="EF-hand" evidence="3">
    <location>
        <begin position="132"/>
        <end position="160"/>
    </location>
</feature>
<sequence>MKIPSTLLLLLTTTLPLTTAECCGDSITGCRGYGECNVFCCNCDAVYREDWALVHHPILCRIYVDDGGPACNPNNEHDKKSKRRFSAQNIPLSITTQDQTVADTEMLHDASAGTGQMSMYTFIAYSESKGMTDRAILEARFKEHDRNDDGVITIDEMRLK</sequence>
<dbReference type="Proteomes" id="UP000298493">
    <property type="component" value="Unassembled WGS sequence"/>
</dbReference>
<evidence type="ECO:0000259" key="3">
    <source>
        <dbReference type="PROSITE" id="PS50222"/>
    </source>
</evidence>
<feature type="chain" id="PRO_5021276035" description="EF-hand domain-containing protein" evidence="2">
    <location>
        <begin position="21"/>
        <end position="160"/>
    </location>
</feature>
<evidence type="ECO:0000313" key="4">
    <source>
        <dbReference type="EMBL" id="TID13448.1"/>
    </source>
</evidence>
<evidence type="ECO:0000313" key="5">
    <source>
        <dbReference type="Proteomes" id="UP000298493"/>
    </source>
</evidence>
<dbReference type="EMBL" id="SNSC02000026">
    <property type="protein sequence ID" value="TID13448.1"/>
    <property type="molecule type" value="Genomic_DNA"/>
</dbReference>
<name>A0A4Z1NL60_9PEZI</name>
<organism evidence="4 5">
    <name type="scientific">Venturia nashicola</name>
    <dbReference type="NCBI Taxonomy" id="86259"/>
    <lineage>
        <taxon>Eukaryota</taxon>
        <taxon>Fungi</taxon>
        <taxon>Dikarya</taxon>
        <taxon>Ascomycota</taxon>
        <taxon>Pezizomycotina</taxon>
        <taxon>Dothideomycetes</taxon>
        <taxon>Pleosporomycetidae</taxon>
        <taxon>Venturiales</taxon>
        <taxon>Venturiaceae</taxon>
        <taxon>Venturia</taxon>
    </lineage>
</organism>